<accession>A0A6G0WGY5</accession>
<dbReference type="VEuPathDB" id="FungiDB:AeMF1_004617"/>
<evidence type="ECO:0000313" key="1">
    <source>
        <dbReference type="EMBL" id="KAF0726417.1"/>
    </source>
</evidence>
<dbReference type="PANTHER" id="PTHR46586:SF3">
    <property type="entry name" value="ANKYRIN REPEAT-CONTAINING PROTEIN"/>
    <property type="match status" value="1"/>
</dbReference>
<proteinExistence type="predicted"/>
<protein>
    <submittedName>
        <fullName evidence="1">Uncharacterized protein</fullName>
    </submittedName>
</protein>
<dbReference type="InterPro" id="IPR052050">
    <property type="entry name" value="SecEffector_AnkRepeat"/>
</dbReference>
<organism evidence="1 2">
    <name type="scientific">Aphanomyces euteiches</name>
    <dbReference type="NCBI Taxonomy" id="100861"/>
    <lineage>
        <taxon>Eukaryota</taxon>
        <taxon>Sar</taxon>
        <taxon>Stramenopiles</taxon>
        <taxon>Oomycota</taxon>
        <taxon>Saprolegniomycetes</taxon>
        <taxon>Saprolegniales</taxon>
        <taxon>Verrucalvaceae</taxon>
        <taxon>Aphanomyces</taxon>
    </lineage>
</organism>
<sequence length="654" mass="75056">MYAAYSGQIDILDMLHRRHDLKKCGQSLRETAAAGSQVDVLEYLRSVAYPYVFPNQEISAACQTINARVVQYFVTKFPEGCPNEDAFQQLARRGCTEILELFLPRLLIGRHLVHSMVCIAAVCGHVALATWLKAQVGEVQDAMYPSIRQAASTGQYEGMAWLYHAGLPHMSDKALDRTSQFCLEKVICARQWMLVWPIAAELRNRNMVDVIFRSFECINWQKDASLALQLLDYVDEEEALSSRRLGATLRLGLLALQTIFSKWILTSEELLHVVTICLALAMKNPIKQQLAILEWLVQLVQLEIVAHVFHEYGELALYHAISNDDARLISFLYKHGVVLEGDYILENGGADVISWYLGNVEYAVTGRDLINVVSRPNPAIFKFVHEKWAPLLEEKDRIETVCWKRAANDSHFELLHFLAMSFQRDHNDQEFGRFLIRTKQDVVRVIKRNSKSSFELLFPTWWPVWTDSNKKHLVDFAIQANLGHSKVLARLVAMPFVQVELHHVILAGRHGHINGNDSSAFLILFRARSMQEDKSTRMELLEQCIETAMFFRYETMIQALLAVEKLKFTINLGMAMEFHNDWQHYLVAFAQKSTVQVDKEVLLHLVRLSQRAYDEQWEPTLFQDLFKAWMESPCTESSDKEDADKILKLAQAHG</sequence>
<dbReference type="AlphaFoldDB" id="A0A6G0WGY5"/>
<name>A0A6G0WGY5_9STRA</name>
<dbReference type="EMBL" id="VJMJ01000216">
    <property type="protein sequence ID" value="KAF0726417.1"/>
    <property type="molecule type" value="Genomic_DNA"/>
</dbReference>
<reference evidence="1 2" key="1">
    <citation type="submission" date="2019-07" db="EMBL/GenBank/DDBJ databases">
        <title>Genomics analysis of Aphanomyces spp. identifies a new class of oomycete effector associated with host adaptation.</title>
        <authorList>
            <person name="Gaulin E."/>
        </authorList>
    </citation>
    <scope>NUCLEOTIDE SEQUENCE [LARGE SCALE GENOMIC DNA]</scope>
    <source>
        <strain evidence="1 2">ATCC 201684</strain>
    </source>
</reference>
<dbReference type="VEuPathDB" id="FungiDB:AeMF1_004618"/>
<gene>
    <name evidence="1" type="ORF">Ae201684_015305</name>
</gene>
<evidence type="ECO:0000313" key="2">
    <source>
        <dbReference type="Proteomes" id="UP000481153"/>
    </source>
</evidence>
<comment type="caution">
    <text evidence="1">The sequence shown here is derived from an EMBL/GenBank/DDBJ whole genome shotgun (WGS) entry which is preliminary data.</text>
</comment>
<dbReference type="Proteomes" id="UP000481153">
    <property type="component" value="Unassembled WGS sequence"/>
</dbReference>
<keyword evidence="2" id="KW-1185">Reference proteome</keyword>
<dbReference type="PANTHER" id="PTHR46586">
    <property type="entry name" value="ANKYRIN REPEAT-CONTAINING PROTEIN"/>
    <property type="match status" value="1"/>
</dbReference>